<sequence length="258" mass="30418">MKKLFFSIIIISFLVFDFFVIYSEFNYFPLFEKEIEVSFESWKDLKNFFDEIGYTSLKNSPRVYLKSFPKDLKDAPVDVRKELFVKIMLPIIRKVNSEILAEREKIIILKKKGDLGKLRKFMKKYYAKSYDELLIKVDKIPEDLAIAQAAIESAWGTSKFAVYANNIFGEWTYEPGTGIVPDERPDGEIYEIEYFRTLEDSVRSYALNLNRLPYYKKFRLIRAGIEKGHPADGLVYYSQMREKYVEIVKTVIKHLPKL</sequence>
<name>A0ABX3IHP2_9BACT</name>
<evidence type="ECO:0000313" key="3">
    <source>
        <dbReference type="Proteomes" id="UP000242616"/>
    </source>
</evidence>
<dbReference type="Pfam" id="PF01832">
    <property type="entry name" value="Glucosaminidase"/>
    <property type="match status" value="1"/>
</dbReference>
<dbReference type="EMBL" id="LBFC01000022">
    <property type="protein sequence ID" value="ONN26692.1"/>
    <property type="molecule type" value="Genomic_DNA"/>
</dbReference>
<dbReference type="Proteomes" id="UP000242616">
    <property type="component" value="Unassembled WGS sequence"/>
</dbReference>
<proteinExistence type="predicted"/>
<organism evidence="2 3">
    <name type="scientific">Thermosipho affectus</name>
    <dbReference type="NCBI Taxonomy" id="660294"/>
    <lineage>
        <taxon>Bacteria</taxon>
        <taxon>Thermotogati</taxon>
        <taxon>Thermotogota</taxon>
        <taxon>Thermotogae</taxon>
        <taxon>Thermotogales</taxon>
        <taxon>Fervidobacteriaceae</taxon>
        <taxon>Thermosipho</taxon>
    </lineage>
</organism>
<dbReference type="RefSeq" id="WP_077198582.1">
    <property type="nucleotide sequence ID" value="NZ_LBFC01000022.1"/>
</dbReference>
<evidence type="ECO:0000313" key="2">
    <source>
        <dbReference type="EMBL" id="ONN26692.1"/>
    </source>
</evidence>
<dbReference type="InterPro" id="IPR053195">
    <property type="entry name" value="Bax-like"/>
</dbReference>
<dbReference type="Gene3D" id="1.10.530.10">
    <property type="match status" value="1"/>
</dbReference>
<dbReference type="PANTHER" id="PTHR40572:SF1">
    <property type="entry name" value="PROTEIN BAX"/>
    <property type="match status" value="1"/>
</dbReference>
<comment type="caution">
    <text evidence="2">The sequence shown here is derived from an EMBL/GenBank/DDBJ whole genome shotgun (WGS) entry which is preliminary data.</text>
</comment>
<gene>
    <name evidence="2" type="ORF">XJ44_07415</name>
</gene>
<protein>
    <submittedName>
        <fullName evidence="2">Bax protein</fullName>
    </submittedName>
</protein>
<dbReference type="PANTHER" id="PTHR40572">
    <property type="entry name" value="PROTEIN BAX"/>
    <property type="match status" value="1"/>
</dbReference>
<keyword evidence="3" id="KW-1185">Reference proteome</keyword>
<dbReference type="InterPro" id="IPR002901">
    <property type="entry name" value="MGlyc_endo_b_GlcNAc-like_dom"/>
</dbReference>
<feature type="domain" description="Mannosyl-glycoprotein endo-beta-N-acetylglucosamidase-like" evidence="1">
    <location>
        <begin position="132"/>
        <end position="219"/>
    </location>
</feature>
<accession>A0ABX3IHP2</accession>
<reference evidence="2 3" key="1">
    <citation type="submission" date="2015-06" db="EMBL/GenBank/DDBJ databases">
        <title>Genome sequencing of Thermotogales isolates from hydrothermal vents.</title>
        <authorList>
            <person name="Haverkamp T.H."/>
            <person name="Kublanov I.V."/>
            <person name="Nesbo C.L."/>
        </authorList>
    </citation>
    <scope>NUCLEOTIDE SEQUENCE [LARGE SCALE GENOMIC DNA]</scope>
    <source>
        <strain evidence="3">ik275mar</strain>
    </source>
</reference>
<evidence type="ECO:0000259" key="1">
    <source>
        <dbReference type="Pfam" id="PF01832"/>
    </source>
</evidence>